<dbReference type="SUPFAM" id="SSF55729">
    <property type="entry name" value="Acyl-CoA N-acyltransferases (Nat)"/>
    <property type="match status" value="1"/>
</dbReference>
<keyword evidence="1" id="KW-0808">Transferase</keyword>
<dbReference type="PANTHER" id="PTHR13947:SF37">
    <property type="entry name" value="LD18367P"/>
    <property type="match status" value="1"/>
</dbReference>
<dbReference type="AlphaFoldDB" id="A0A917XSR8"/>
<comment type="caution">
    <text evidence="3">The sequence shown here is derived from an EMBL/GenBank/DDBJ whole genome shotgun (WGS) entry which is preliminary data.</text>
</comment>
<reference evidence="3" key="2">
    <citation type="submission" date="2020-09" db="EMBL/GenBank/DDBJ databases">
        <authorList>
            <person name="Sun Q."/>
            <person name="Ohkuma M."/>
        </authorList>
    </citation>
    <scope>NUCLEOTIDE SEQUENCE</scope>
    <source>
        <strain evidence="3">JCM 17251</strain>
    </source>
</reference>
<dbReference type="InterPro" id="IPR050769">
    <property type="entry name" value="NAT_camello-type"/>
</dbReference>
<evidence type="ECO:0000256" key="1">
    <source>
        <dbReference type="ARBA" id="ARBA00022679"/>
    </source>
</evidence>
<keyword evidence="4" id="KW-1185">Reference proteome</keyword>
<feature type="domain" description="N-acetyltransferase" evidence="2">
    <location>
        <begin position="1"/>
        <end position="158"/>
    </location>
</feature>
<gene>
    <name evidence="3" type="ORF">GCM10007971_06140</name>
</gene>
<dbReference type="Proteomes" id="UP000624041">
    <property type="component" value="Unassembled WGS sequence"/>
</dbReference>
<protein>
    <submittedName>
        <fullName evidence="3">N-acetyltransferase</fullName>
    </submittedName>
</protein>
<accession>A0A917XSR8</accession>
<evidence type="ECO:0000259" key="2">
    <source>
        <dbReference type="PROSITE" id="PS51186"/>
    </source>
</evidence>
<evidence type="ECO:0000313" key="3">
    <source>
        <dbReference type="EMBL" id="GGN51540.1"/>
    </source>
</evidence>
<reference evidence="3" key="1">
    <citation type="journal article" date="2014" name="Int. J. Syst. Evol. Microbiol.">
        <title>Complete genome sequence of Corynebacterium casei LMG S-19264T (=DSM 44701T), isolated from a smear-ripened cheese.</title>
        <authorList>
            <consortium name="US DOE Joint Genome Institute (JGI-PGF)"/>
            <person name="Walter F."/>
            <person name="Albersmeier A."/>
            <person name="Kalinowski J."/>
            <person name="Ruckert C."/>
        </authorList>
    </citation>
    <scope>NUCLEOTIDE SEQUENCE</scope>
    <source>
        <strain evidence="3">JCM 17251</strain>
    </source>
</reference>
<dbReference type="PANTHER" id="PTHR13947">
    <property type="entry name" value="GNAT FAMILY N-ACETYLTRANSFERASE"/>
    <property type="match status" value="1"/>
</dbReference>
<name>A0A917XSR8_9BACI</name>
<dbReference type="EMBL" id="BMOS01000003">
    <property type="protein sequence ID" value="GGN51540.1"/>
    <property type="molecule type" value="Genomic_DNA"/>
</dbReference>
<dbReference type="GO" id="GO:0008080">
    <property type="term" value="F:N-acetyltransferase activity"/>
    <property type="evidence" value="ECO:0007669"/>
    <property type="project" value="InterPro"/>
</dbReference>
<dbReference type="Gene3D" id="3.40.630.30">
    <property type="match status" value="1"/>
</dbReference>
<dbReference type="CDD" id="cd04301">
    <property type="entry name" value="NAT_SF"/>
    <property type="match status" value="1"/>
</dbReference>
<dbReference type="Pfam" id="PF00583">
    <property type="entry name" value="Acetyltransf_1"/>
    <property type="match status" value="1"/>
</dbReference>
<sequence>MQIRTIQAKDNKKMEAIIKQSLESENLNIPGTAYFDPYLGELYQFYQTEPNANYWVVVDENDEVAGGIGIGPFGNHDGVAELQKLYLAPVAQGRGFAKKLMQTALEFASKHYNQCYLETFESLSAANHLYEKFGFVKLEKPLSGSEHNACDCWYLKEL</sequence>
<evidence type="ECO:0000313" key="4">
    <source>
        <dbReference type="Proteomes" id="UP000624041"/>
    </source>
</evidence>
<organism evidence="3 4">
    <name type="scientific">Oceanobacillus indicireducens</name>
    <dbReference type="NCBI Taxonomy" id="1004261"/>
    <lineage>
        <taxon>Bacteria</taxon>
        <taxon>Bacillati</taxon>
        <taxon>Bacillota</taxon>
        <taxon>Bacilli</taxon>
        <taxon>Bacillales</taxon>
        <taxon>Bacillaceae</taxon>
        <taxon>Oceanobacillus</taxon>
    </lineage>
</organism>
<dbReference type="InterPro" id="IPR016181">
    <property type="entry name" value="Acyl_CoA_acyltransferase"/>
</dbReference>
<proteinExistence type="predicted"/>
<dbReference type="RefSeq" id="WP_188855968.1">
    <property type="nucleotide sequence ID" value="NZ_BMOS01000003.1"/>
</dbReference>
<dbReference type="InterPro" id="IPR000182">
    <property type="entry name" value="GNAT_dom"/>
</dbReference>
<dbReference type="PROSITE" id="PS51186">
    <property type="entry name" value="GNAT"/>
    <property type="match status" value="1"/>
</dbReference>